<feature type="non-terminal residue" evidence="3">
    <location>
        <position position="192"/>
    </location>
</feature>
<dbReference type="PROSITE" id="PS50104">
    <property type="entry name" value="TIR"/>
    <property type="match status" value="1"/>
</dbReference>
<dbReference type="EMBL" id="LXQA010045546">
    <property type="protein sequence ID" value="MCI01220.1"/>
    <property type="molecule type" value="Genomic_DNA"/>
</dbReference>
<sequence>MYCPTRSFTHDSDDELHKRLKLNEMVHVLLANGNLDSDSPRLIAAERDPDMNMSLPWEDQYQGFDTPDSSRRKYDVFLSFRGEDTRSSFTSHLFSSLQTSGIIVFKDDHSLQKGNRISKSLLEAIQETIGQVVLPVFYDVDPSQVRHQTGEFGKAFQNALNTLLKVDEFMLPKWRDSLRDAAGLAGFVVLNS</sequence>
<evidence type="ECO:0000313" key="4">
    <source>
        <dbReference type="Proteomes" id="UP000265520"/>
    </source>
</evidence>
<evidence type="ECO:0000256" key="1">
    <source>
        <dbReference type="ARBA" id="ARBA00023027"/>
    </source>
</evidence>
<dbReference type="InterPro" id="IPR000157">
    <property type="entry name" value="TIR_dom"/>
</dbReference>
<evidence type="ECO:0000259" key="2">
    <source>
        <dbReference type="PROSITE" id="PS50104"/>
    </source>
</evidence>
<proteinExistence type="predicted"/>
<keyword evidence="1" id="KW-0520">NAD</keyword>
<organism evidence="3 4">
    <name type="scientific">Trifolium medium</name>
    <dbReference type="NCBI Taxonomy" id="97028"/>
    <lineage>
        <taxon>Eukaryota</taxon>
        <taxon>Viridiplantae</taxon>
        <taxon>Streptophyta</taxon>
        <taxon>Embryophyta</taxon>
        <taxon>Tracheophyta</taxon>
        <taxon>Spermatophyta</taxon>
        <taxon>Magnoliopsida</taxon>
        <taxon>eudicotyledons</taxon>
        <taxon>Gunneridae</taxon>
        <taxon>Pentapetalae</taxon>
        <taxon>rosids</taxon>
        <taxon>fabids</taxon>
        <taxon>Fabales</taxon>
        <taxon>Fabaceae</taxon>
        <taxon>Papilionoideae</taxon>
        <taxon>50 kb inversion clade</taxon>
        <taxon>NPAAA clade</taxon>
        <taxon>Hologalegina</taxon>
        <taxon>IRL clade</taxon>
        <taxon>Trifolieae</taxon>
        <taxon>Trifolium</taxon>
    </lineage>
</organism>
<reference evidence="3 4" key="1">
    <citation type="journal article" date="2018" name="Front. Plant Sci.">
        <title>Red Clover (Trifolium pratense) and Zigzag Clover (T. medium) - A Picture of Genomic Similarities and Differences.</title>
        <authorList>
            <person name="Dluhosova J."/>
            <person name="Istvanek J."/>
            <person name="Nedelnik J."/>
            <person name="Repkova J."/>
        </authorList>
    </citation>
    <scope>NUCLEOTIDE SEQUENCE [LARGE SCALE GENOMIC DNA]</scope>
    <source>
        <strain evidence="4">cv. 10/8</strain>
        <tissue evidence="3">Leaf</tissue>
    </source>
</reference>
<dbReference type="Pfam" id="PF01582">
    <property type="entry name" value="TIR"/>
    <property type="match status" value="2"/>
</dbReference>
<dbReference type="PANTHER" id="PTHR32009">
    <property type="entry name" value="TMV RESISTANCE PROTEIN N-LIKE"/>
    <property type="match status" value="1"/>
</dbReference>
<dbReference type="PANTHER" id="PTHR32009:SF160">
    <property type="entry name" value="DISEASE RESISTANCE PROTEIN (TIR-NBS-LRR CLASS)"/>
    <property type="match status" value="1"/>
</dbReference>
<dbReference type="Proteomes" id="UP000265520">
    <property type="component" value="Unassembled WGS sequence"/>
</dbReference>
<dbReference type="Gene3D" id="3.40.50.10140">
    <property type="entry name" value="Toll/interleukin-1 receptor homology (TIR) domain"/>
    <property type="match status" value="2"/>
</dbReference>
<evidence type="ECO:0000313" key="3">
    <source>
        <dbReference type="EMBL" id="MCI01220.1"/>
    </source>
</evidence>
<accession>A0A392NPS6</accession>
<protein>
    <submittedName>
        <fullName evidence="3">TMV resistance protein N-like</fullName>
    </submittedName>
</protein>
<feature type="domain" description="TIR" evidence="2">
    <location>
        <begin position="72"/>
        <end position="192"/>
    </location>
</feature>
<dbReference type="GO" id="GO:0007165">
    <property type="term" value="P:signal transduction"/>
    <property type="evidence" value="ECO:0007669"/>
    <property type="project" value="InterPro"/>
</dbReference>
<dbReference type="SMART" id="SM00255">
    <property type="entry name" value="TIR"/>
    <property type="match status" value="1"/>
</dbReference>
<dbReference type="AlphaFoldDB" id="A0A392NPS6"/>
<comment type="caution">
    <text evidence="3">The sequence shown here is derived from an EMBL/GenBank/DDBJ whole genome shotgun (WGS) entry which is preliminary data.</text>
</comment>
<dbReference type="InterPro" id="IPR035897">
    <property type="entry name" value="Toll_tir_struct_dom_sf"/>
</dbReference>
<name>A0A392NPS6_9FABA</name>
<keyword evidence="4" id="KW-1185">Reference proteome</keyword>
<dbReference type="SUPFAM" id="SSF52200">
    <property type="entry name" value="Toll/Interleukin receptor TIR domain"/>
    <property type="match status" value="1"/>
</dbReference>